<feature type="DNA-binding region" description="OmpR/PhoB-type" evidence="3">
    <location>
        <begin position="128"/>
        <end position="227"/>
    </location>
</feature>
<dbReference type="SMART" id="SM00448">
    <property type="entry name" value="REC"/>
    <property type="match status" value="1"/>
</dbReference>
<evidence type="ECO:0000313" key="6">
    <source>
        <dbReference type="EMBL" id="MDO1560472.1"/>
    </source>
</evidence>
<feature type="domain" description="OmpR/PhoB-type" evidence="5">
    <location>
        <begin position="128"/>
        <end position="227"/>
    </location>
</feature>
<name>A0ABT8SPG7_9CAUL</name>
<dbReference type="PANTHER" id="PTHR48111:SF36">
    <property type="entry name" value="TRANSCRIPTIONAL REGULATORY PROTEIN CUTR"/>
    <property type="match status" value="1"/>
</dbReference>
<organism evidence="6 7">
    <name type="scientific">Peiella sedimenti</name>
    <dbReference type="NCBI Taxonomy" id="3061083"/>
    <lineage>
        <taxon>Bacteria</taxon>
        <taxon>Pseudomonadati</taxon>
        <taxon>Pseudomonadota</taxon>
        <taxon>Alphaproteobacteria</taxon>
        <taxon>Caulobacterales</taxon>
        <taxon>Caulobacteraceae</taxon>
        <taxon>Peiella</taxon>
    </lineage>
</organism>
<dbReference type="PROSITE" id="PS51755">
    <property type="entry name" value="OMPR_PHOB"/>
    <property type="match status" value="1"/>
</dbReference>
<dbReference type="Gene3D" id="1.10.10.10">
    <property type="entry name" value="Winged helix-like DNA-binding domain superfamily/Winged helix DNA-binding domain"/>
    <property type="match status" value="1"/>
</dbReference>
<evidence type="ECO:0000256" key="2">
    <source>
        <dbReference type="PROSITE-ProRule" id="PRU00169"/>
    </source>
</evidence>
<dbReference type="SUPFAM" id="SSF52172">
    <property type="entry name" value="CheY-like"/>
    <property type="match status" value="1"/>
</dbReference>
<dbReference type="EMBL" id="JAUKTR010000006">
    <property type="protein sequence ID" value="MDO1560472.1"/>
    <property type="molecule type" value="Genomic_DNA"/>
</dbReference>
<evidence type="ECO:0000313" key="7">
    <source>
        <dbReference type="Proteomes" id="UP001169063"/>
    </source>
</evidence>
<dbReference type="InterPro" id="IPR001789">
    <property type="entry name" value="Sig_transdc_resp-reg_receiver"/>
</dbReference>
<dbReference type="InterPro" id="IPR011006">
    <property type="entry name" value="CheY-like_superfamily"/>
</dbReference>
<evidence type="ECO:0000259" key="5">
    <source>
        <dbReference type="PROSITE" id="PS51755"/>
    </source>
</evidence>
<dbReference type="RefSeq" id="WP_302110903.1">
    <property type="nucleotide sequence ID" value="NZ_JAUKTR010000006.1"/>
</dbReference>
<accession>A0ABT8SPG7</accession>
<keyword evidence="2" id="KW-0597">Phosphoprotein</keyword>
<keyword evidence="1 3" id="KW-0238">DNA-binding</keyword>
<dbReference type="PANTHER" id="PTHR48111">
    <property type="entry name" value="REGULATOR OF RPOS"/>
    <property type="match status" value="1"/>
</dbReference>
<keyword evidence="7" id="KW-1185">Reference proteome</keyword>
<evidence type="ECO:0000256" key="3">
    <source>
        <dbReference type="PROSITE-ProRule" id="PRU01091"/>
    </source>
</evidence>
<evidence type="ECO:0000256" key="1">
    <source>
        <dbReference type="ARBA" id="ARBA00023125"/>
    </source>
</evidence>
<dbReference type="InterPro" id="IPR039420">
    <property type="entry name" value="WalR-like"/>
</dbReference>
<feature type="domain" description="Response regulatory" evidence="4">
    <location>
        <begin position="6"/>
        <end position="120"/>
    </location>
</feature>
<dbReference type="CDD" id="cd00383">
    <property type="entry name" value="trans_reg_C"/>
    <property type="match status" value="1"/>
</dbReference>
<dbReference type="InterPro" id="IPR036388">
    <property type="entry name" value="WH-like_DNA-bd_sf"/>
</dbReference>
<dbReference type="PROSITE" id="PS50110">
    <property type="entry name" value="RESPONSE_REGULATORY"/>
    <property type="match status" value="1"/>
</dbReference>
<protein>
    <submittedName>
        <fullName evidence="6">Response regulator transcription factor</fullName>
    </submittedName>
</protein>
<feature type="modified residue" description="4-aspartylphosphate" evidence="2">
    <location>
        <position position="55"/>
    </location>
</feature>
<dbReference type="Gene3D" id="6.10.250.690">
    <property type="match status" value="1"/>
</dbReference>
<evidence type="ECO:0000259" key="4">
    <source>
        <dbReference type="PROSITE" id="PS50110"/>
    </source>
</evidence>
<gene>
    <name evidence="6" type="ORF">Q0812_13640</name>
</gene>
<dbReference type="Pfam" id="PF00486">
    <property type="entry name" value="Trans_reg_C"/>
    <property type="match status" value="1"/>
</dbReference>
<proteinExistence type="predicted"/>
<dbReference type="SMART" id="SM00862">
    <property type="entry name" value="Trans_reg_C"/>
    <property type="match status" value="1"/>
</dbReference>
<dbReference type="InterPro" id="IPR016032">
    <property type="entry name" value="Sig_transdc_resp-reg_C-effctor"/>
</dbReference>
<dbReference type="Gene3D" id="3.40.50.2300">
    <property type="match status" value="1"/>
</dbReference>
<dbReference type="Proteomes" id="UP001169063">
    <property type="component" value="Unassembled WGS sequence"/>
</dbReference>
<comment type="caution">
    <text evidence="6">The sequence shown here is derived from an EMBL/GenBank/DDBJ whole genome shotgun (WGS) entry which is preliminary data.</text>
</comment>
<dbReference type="InterPro" id="IPR001867">
    <property type="entry name" value="OmpR/PhoB-type_DNA-bd"/>
</dbReference>
<reference evidence="6" key="1">
    <citation type="submission" date="2023-07" db="EMBL/GenBank/DDBJ databases">
        <title>Brevundimonas soil sp. nov., isolated from the soil of chemical plant.</title>
        <authorList>
            <person name="Wu N."/>
        </authorList>
    </citation>
    <scope>NUCLEOTIDE SEQUENCE</scope>
    <source>
        <strain evidence="6">XZ-24</strain>
    </source>
</reference>
<sequence>MTDAARILLVEDDPALAAALVAALGQASWPVDHVRTLADAFEAVLQRAYRLILLDRGLPDGDGLTLVAAARSRSPRPSILFITARDEVADRVEGLDAGADDYLVKPFSVAELHARVRAAWRRPVEEGGPALVAAGRLSFDPHTRDVRLAGKPLPLPRRELALLQVLICRSGRVVQRAHLEAEVYGLDEEVSGNALETQVSRLRRRLEAEDAGVELRTIRGVGYMLRPC</sequence>
<dbReference type="SUPFAM" id="SSF46894">
    <property type="entry name" value="C-terminal effector domain of the bipartite response regulators"/>
    <property type="match status" value="1"/>
</dbReference>
<dbReference type="Pfam" id="PF00072">
    <property type="entry name" value="Response_reg"/>
    <property type="match status" value="1"/>
</dbReference>